<reference evidence="2" key="2">
    <citation type="submission" date="2023-06" db="EMBL/GenBank/DDBJ databases">
        <authorList>
            <person name="Ma L."/>
            <person name="Liu K.-W."/>
            <person name="Li Z."/>
            <person name="Hsiao Y.-Y."/>
            <person name="Qi Y."/>
            <person name="Fu T."/>
            <person name="Tang G."/>
            <person name="Zhang D."/>
            <person name="Sun W.-H."/>
            <person name="Liu D.-K."/>
            <person name="Li Y."/>
            <person name="Chen G.-Z."/>
            <person name="Liu X.-D."/>
            <person name="Liao X.-Y."/>
            <person name="Jiang Y.-T."/>
            <person name="Yu X."/>
            <person name="Hao Y."/>
            <person name="Huang J."/>
            <person name="Zhao X.-W."/>
            <person name="Ke S."/>
            <person name="Chen Y.-Y."/>
            <person name="Wu W.-L."/>
            <person name="Hsu J.-L."/>
            <person name="Lin Y.-F."/>
            <person name="Huang M.-D."/>
            <person name="Li C.-Y."/>
            <person name="Huang L."/>
            <person name="Wang Z.-W."/>
            <person name="Zhao X."/>
            <person name="Zhong W.-Y."/>
            <person name="Peng D.-H."/>
            <person name="Ahmad S."/>
            <person name="Lan S."/>
            <person name="Zhang J.-S."/>
            <person name="Tsai W.-C."/>
            <person name="Van De Peer Y."/>
            <person name="Liu Z.-J."/>
        </authorList>
    </citation>
    <scope>NUCLEOTIDE SEQUENCE</scope>
    <source>
        <strain evidence="2">CP</strain>
        <tissue evidence="2">Leaves</tissue>
    </source>
</reference>
<dbReference type="AlphaFoldDB" id="A0AAV9DED4"/>
<evidence type="ECO:0000256" key="1">
    <source>
        <dbReference type="SAM" id="SignalP"/>
    </source>
</evidence>
<dbReference type="EMBL" id="JAUJYO010000014">
    <property type="protein sequence ID" value="KAK1299389.1"/>
    <property type="molecule type" value="Genomic_DNA"/>
</dbReference>
<dbReference type="CDD" id="cd00113">
    <property type="entry name" value="PLAT"/>
    <property type="match status" value="1"/>
</dbReference>
<gene>
    <name evidence="2" type="ORF">QJS10_CPB14g01051</name>
</gene>
<evidence type="ECO:0000313" key="2">
    <source>
        <dbReference type="EMBL" id="KAK1299389.1"/>
    </source>
</evidence>
<dbReference type="PANTHER" id="PTHR31718:SF31">
    <property type="entry name" value="OS01G0172800 PROTEIN"/>
    <property type="match status" value="1"/>
</dbReference>
<dbReference type="InterPro" id="IPR036392">
    <property type="entry name" value="PLAT/LH2_dom_sf"/>
</dbReference>
<protein>
    <submittedName>
        <fullName evidence="2">Uncharacterized protein</fullName>
    </submittedName>
</protein>
<evidence type="ECO:0000313" key="3">
    <source>
        <dbReference type="Proteomes" id="UP001180020"/>
    </source>
</evidence>
<organism evidence="2 3">
    <name type="scientific">Acorus calamus</name>
    <name type="common">Sweet flag</name>
    <dbReference type="NCBI Taxonomy" id="4465"/>
    <lineage>
        <taxon>Eukaryota</taxon>
        <taxon>Viridiplantae</taxon>
        <taxon>Streptophyta</taxon>
        <taxon>Embryophyta</taxon>
        <taxon>Tracheophyta</taxon>
        <taxon>Spermatophyta</taxon>
        <taxon>Magnoliopsida</taxon>
        <taxon>Liliopsida</taxon>
        <taxon>Acoraceae</taxon>
        <taxon>Acorus</taxon>
    </lineage>
</organism>
<dbReference type="Gene3D" id="2.60.60.20">
    <property type="entry name" value="PLAT/LH2 domain"/>
    <property type="match status" value="1"/>
</dbReference>
<proteinExistence type="predicted"/>
<comment type="caution">
    <text evidence="2">The sequence shown here is derived from an EMBL/GenBank/DDBJ whole genome shotgun (WGS) entry which is preliminary data.</text>
</comment>
<dbReference type="Pfam" id="PF06232">
    <property type="entry name" value="ATS3"/>
    <property type="match status" value="1"/>
</dbReference>
<name>A0AAV9DED4_ACOCL</name>
<accession>A0AAV9DED4</accession>
<reference evidence="2" key="1">
    <citation type="journal article" date="2023" name="Nat. Commun.">
        <title>Diploid and tetraploid genomes of Acorus and the evolution of monocots.</title>
        <authorList>
            <person name="Ma L."/>
            <person name="Liu K.W."/>
            <person name="Li Z."/>
            <person name="Hsiao Y.Y."/>
            <person name="Qi Y."/>
            <person name="Fu T."/>
            <person name="Tang G.D."/>
            <person name="Zhang D."/>
            <person name="Sun W.H."/>
            <person name="Liu D.K."/>
            <person name="Li Y."/>
            <person name="Chen G.Z."/>
            <person name="Liu X.D."/>
            <person name="Liao X.Y."/>
            <person name="Jiang Y.T."/>
            <person name="Yu X."/>
            <person name="Hao Y."/>
            <person name="Huang J."/>
            <person name="Zhao X.W."/>
            <person name="Ke S."/>
            <person name="Chen Y.Y."/>
            <person name="Wu W.L."/>
            <person name="Hsu J.L."/>
            <person name="Lin Y.F."/>
            <person name="Huang M.D."/>
            <person name="Li C.Y."/>
            <person name="Huang L."/>
            <person name="Wang Z.W."/>
            <person name="Zhao X."/>
            <person name="Zhong W.Y."/>
            <person name="Peng D.H."/>
            <person name="Ahmad S."/>
            <person name="Lan S."/>
            <person name="Zhang J.S."/>
            <person name="Tsai W.C."/>
            <person name="Van de Peer Y."/>
            <person name="Liu Z.J."/>
        </authorList>
    </citation>
    <scope>NUCLEOTIDE SEQUENCE</scope>
    <source>
        <strain evidence="2">CP</strain>
    </source>
</reference>
<dbReference type="PANTHER" id="PTHR31718">
    <property type="entry name" value="PLAT DOMAIN-CONTAINING PROTEIN"/>
    <property type="match status" value="1"/>
</dbReference>
<keyword evidence="1" id="KW-0732">Signal</keyword>
<dbReference type="Proteomes" id="UP001180020">
    <property type="component" value="Unassembled WGS sequence"/>
</dbReference>
<dbReference type="InterPro" id="IPR010417">
    <property type="entry name" value="Embryo-specific_ATS3"/>
</dbReference>
<sequence>MVKGLLFPLLFALFLFLFHSGAHSIKSQPQELKSFNIQETQDVKRACSYTVSIKTSCSSVSYTRDKISLAFGDAYHNEVYAARLDDPSSGTFERCSTDTFQIQGPCAGRICYLYLRRIGSDGWIPENVKIYGPDSRSVTFYYGTRLPNGVWYGFDLCSGRTTITGSSPVDSKMDGLPVSDM</sequence>
<feature type="signal peptide" evidence="1">
    <location>
        <begin position="1"/>
        <end position="24"/>
    </location>
</feature>
<keyword evidence="3" id="KW-1185">Reference proteome</keyword>
<dbReference type="SUPFAM" id="SSF49723">
    <property type="entry name" value="Lipase/lipooxygenase domain (PLAT/LH2 domain)"/>
    <property type="match status" value="1"/>
</dbReference>
<feature type="chain" id="PRO_5043619975" evidence="1">
    <location>
        <begin position="25"/>
        <end position="181"/>
    </location>
</feature>